<dbReference type="SUPFAM" id="SSF55729">
    <property type="entry name" value="Acyl-CoA N-acyltransferases (Nat)"/>
    <property type="match status" value="1"/>
</dbReference>
<dbReference type="InterPro" id="IPR042203">
    <property type="entry name" value="Leu/Phe-tRNA_Trfase_C"/>
</dbReference>
<comment type="caution">
    <text evidence="4">The sequence shown here is derived from an EMBL/GenBank/DDBJ whole genome shotgun (WGS) entry which is preliminary data.</text>
</comment>
<dbReference type="InterPro" id="IPR004616">
    <property type="entry name" value="Leu/Phe-tRNA_Trfase"/>
</dbReference>
<keyword evidence="2" id="KW-0808">Transferase</keyword>
<dbReference type="Gene3D" id="3.40.630.70">
    <property type="entry name" value="Leucyl/phenylalanyl-tRNA-protein transferase, C-terminal domain"/>
    <property type="match status" value="1"/>
</dbReference>
<proteinExistence type="predicted"/>
<sequence length="238" mass="28652">MSLDNTIYYLTYENIIDTNILFNDIYSNENTNYYFSDDFSKEFYIHLARCGFISTTTIYEEKLYLLPELQFEYALLDFENLHISKKVEKLIRKDNYIFKINTRFEEVLEKIDEYHNPNWLIGDYHKLLLELKQKDDSLPDFSIMSVEIIDKETKELIAAEIGYKIYDTYTSLTGFSSKEKKYNNYGKLQLVLLAKYLEKENYAFWNLGHPYMEYKFDLGAVKYSRDDFLKRWLAKVFI</sequence>
<dbReference type="Pfam" id="PF03588">
    <property type="entry name" value="Leu_Phe_trans"/>
    <property type="match status" value="1"/>
</dbReference>
<evidence type="ECO:0000313" key="4">
    <source>
        <dbReference type="EMBL" id="KAB7889444.1"/>
    </source>
</evidence>
<reference evidence="6 7" key="1">
    <citation type="submission" date="2019-10" db="EMBL/GenBank/DDBJ databases">
        <title>Poseidonibacter ostreae sp. nov., isolated from the gut of the Ostrea denselamellosa.</title>
        <authorList>
            <person name="Choi A."/>
        </authorList>
    </citation>
    <scope>NUCLEOTIDE SEQUENCE [LARGE SCALE GENOMIC DNA]</scope>
    <source>
        <strain evidence="4 7">SJOD-M-33</strain>
        <strain evidence="5 6">SJOD-M-5</strain>
    </source>
</reference>
<dbReference type="PANTHER" id="PTHR30098:SF2">
    <property type="entry name" value="LEUCYL_PHENYLALANYL-TRNA--PROTEIN TRANSFERASE"/>
    <property type="match status" value="1"/>
</dbReference>
<keyword evidence="3" id="KW-0012">Acyltransferase</keyword>
<dbReference type="AlphaFoldDB" id="A0A6L4WTS8"/>
<protein>
    <recommendedName>
        <fullName evidence="8">Leucyl/phenylalanyl-tRNA--protein transferase</fullName>
    </recommendedName>
</protein>
<keyword evidence="1" id="KW-0963">Cytoplasm</keyword>
<dbReference type="GO" id="GO:0030163">
    <property type="term" value="P:protein catabolic process"/>
    <property type="evidence" value="ECO:0007669"/>
    <property type="project" value="InterPro"/>
</dbReference>
<dbReference type="RefSeq" id="WP_152188144.1">
    <property type="nucleotide sequence ID" value="NZ_WFKJ01000004.1"/>
</dbReference>
<dbReference type="Proteomes" id="UP000461010">
    <property type="component" value="Unassembled WGS sequence"/>
</dbReference>
<dbReference type="GO" id="GO:0005737">
    <property type="term" value="C:cytoplasm"/>
    <property type="evidence" value="ECO:0007669"/>
    <property type="project" value="TreeGrafter"/>
</dbReference>
<dbReference type="EMBL" id="WFKJ01000004">
    <property type="protein sequence ID" value="KAB7892543.1"/>
    <property type="molecule type" value="Genomic_DNA"/>
</dbReference>
<dbReference type="GO" id="GO:0008914">
    <property type="term" value="F:leucyl-tRNA--protein transferase activity"/>
    <property type="evidence" value="ECO:0007669"/>
    <property type="project" value="InterPro"/>
</dbReference>
<evidence type="ECO:0000313" key="5">
    <source>
        <dbReference type="EMBL" id="KAB7892543.1"/>
    </source>
</evidence>
<dbReference type="EMBL" id="WFKK01000013">
    <property type="protein sequence ID" value="KAB7889444.1"/>
    <property type="molecule type" value="Genomic_DNA"/>
</dbReference>
<evidence type="ECO:0000256" key="3">
    <source>
        <dbReference type="ARBA" id="ARBA00023315"/>
    </source>
</evidence>
<gene>
    <name evidence="5" type="ORF">GBG18_02645</name>
    <name evidence="4" type="ORF">GBG19_05915</name>
</gene>
<name>A0A6L4WTS8_9BACT</name>
<dbReference type="PANTHER" id="PTHR30098">
    <property type="entry name" value="LEUCYL/PHENYLALANYL-TRNA--PROTEIN TRANSFERASE"/>
    <property type="match status" value="1"/>
</dbReference>
<dbReference type="Proteomes" id="UP000472839">
    <property type="component" value="Unassembled WGS sequence"/>
</dbReference>
<accession>A0A6L4WTS8</accession>
<dbReference type="InterPro" id="IPR016181">
    <property type="entry name" value="Acyl_CoA_acyltransferase"/>
</dbReference>
<evidence type="ECO:0000256" key="1">
    <source>
        <dbReference type="ARBA" id="ARBA00022490"/>
    </source>
</evidence>
<organism evidence="4 7">
    <name type="scientific">Poseidonibacter ostreae</name>
    <dbReference type="NCBI Taxonomy" id="2654171"/>
    <lineage>
        <taxon>Bacteria</taxon>
        <taxon>Pseudomonadati</taxon>
        <taxon>Campylobacterota</taxon>
        <taxon>Epsilonproteobacteria</taxon>
        <taxon>Campylobacterales</taxon>
        <taxon>Arcobacteraceae</taxon>
        <taxon>Poseidonibacter</taxon>
    </lineage>
</organism>
<evidence type="ECO:0000256" key="2">
    <source>
        <dbReference type="ARBA" id="ARBA00022679"/>
    </source>
</evidence>
<keyword evidence="6" id="KW-1185">Reference proteome</keyword>
<evidence type="ECO:0008006" key="8">
    <source>
        <dbReference type="Google" id="ProtNLM"/>
    </source>
</evidence>
<evidence type="ECO:0000313" key="7">
    <source>
        <dbReference type="Proteomes" id="UP000472839"/>
    </source>
</evidence>
<evidence type="ECO:0000313" key="6">
    <source>
        <dbReference type="Proteomes" id="UP000461010"/>
    </source>
</evidence>